<protein>
    <submittedName>
        <fullName evidence="1">Uncharacterized protein</fullName>
    </submittedName>
</protein>
<sequence length="106" mass="12407">MVKVYLSNSAVYLLLKYLQFHCSPTLPMITDQCLPNTERQKEEDTILNAAEVKKLLEVRVIEPNNLPCRTQAFVVKREFRKLRLVIDYSKTINNFPMFDAYPLPND</sequence>
<dbReference type="Gene3D" id="3.10.10.10">
    <property type="entry name" value="HIV Type 1 Reverse Transcriptase, subunit A, domain 1"/>
    <property type="match status" value="1"/>
</dbReference>
<dbReference type="EMBL" id="BPLQ01007577">
    <property type="protein sequence ID" value="GIY30941.1"/>
    <property type="molecule type" value="Genomic_DNA"/>
</dbReference>
<comment type="caution">
    <text evidence="1">The sequence shown here is derived from an EMBL/GenBank/DDBJ whole genome shotgun (WGS) entry which is preliminary data.</text>
</comment>
<dbReference type="SUPFAM" id="SSF56672">
    <property type="entry name" value="DNA/RNA polymerases"/>
    <property type="match status" value="1"/>
</dbReference>
<reference evidence="1 2" key="1">
    <citation type="submission" date="2021-06" db="EMBL/GenBank/DDBJ databases">
        <title>Caerostris darwini draft genome.</title>
        <authorList>
            <person name="Kono N."/>
            <person name="Arakawa K."/>
        </authorList>
    </citation>
    <scope>NUCLEOTIDE SEQUENCE [LARGE SCALE GENOMIC DNA]</scope>
</reference>
<name>A0AAV4SE45_9ARAC</name>
<dbReference type="AlphaFoldDB" id="A0AAV4SE45"/>
<dbReference type="Proteomes" id="UP001054837">
    <property type="component" value="Unassembled WGS sequence"/>
</dbReference>
<dbReference type="GO" id="GO:0071897">
    <property type="term" value="P:DNA biosynthetic process"/>
    <property type="evidence" value="ECO:0007669"/>
    <property type="project" value="UniProtKB-ARBA"/>
</dbReference>
<accession>A0AAV4SE45</accession>
<evidence type="ECO:0000313" key="1">
    <source>
        <dbReference type="EMBL" id="GIY30941.1"/>
    </source>
</evidence>
<proteinExistence type="predicted"/>
<gene>
    <name evidence="1" type="ORF">CDAR_173511</name>
</gene>
<dbReference type="InterPro" id="IPR043502">
    <property type="entry name" value="DNA/RNA_pol_sf"/>
</dbReference>
<keyword evidence="2" id="KW-1185">Reference proteome</keyword>
<organism evidence="1 2">
    <name type="scientific">Caerostris darwini</name>
    <dbReference type="NCBI Taxonomy" id="1538125"/>
    <lineage>
        <taxon>Eukaryota</taxon>
        <taxon>Metazoa</taxon>
        <taxon>Ecdysozoa</taxon>
        <taxon>Arthropoda</taxon>
        <taxon>Chelicerata</taxon>
        <taxon>Arachnida</taxon>
        <taxon>Araneae</taxon>
        <taxon>Araneomorphae</taxon>
        <taxon>Entelegynae</taxon>
        <taxon>Araneoidea</taxon>
        <taxon>Araneidae</taxon>
        <taxon>Caerostris</taxon>
    </lineage>
</organism>
<evidence type="ECO:0000313" key="2">
    <source>
        <dbReference type="Proteomes" id="UP001054837"/>
    </source>
</evidence>